<dbReference type="InterPro" id="IPR034603">
    <property type="entry name" value="Dipeptide_epimerase"/>
</dbReference>
<dbReference type="Pfam" id="PF02746">
    <property type="entry name" value="MR_MLE_N"/>
    <property type="match status" value="1"/>
</dbReference>
<dbReference type="RefSeq" id="WP_093213655.1">
    <property type="nucleotide sequence ID" value="NZ_FNFL01000003.1"/>
</dbReference>
<proteinExistence type="inferred from homology"/>
<evidence type="ECO:0000256" key="6">
    <source>
        <dbReference type="PIRSR" id="PIRSR634603-2"/>
    </source>
</evidence>
<dbReference type="InterPro" id="IPR013341">
    <property type="entry name" value="Mandelate_racemase_N_dom"/>
</dbReference>
<dbReference type="CDD" id="cd03319">
    <property type="entry name" value="L-Ala-DL-Glu_epimerase"/>
    <property type="match status" value="1"/>
</dbReference>
<keyword evidence="3 7" id="KW-0460">Magnesium</keyword>
<evidence type="ECO:0000259" key="9">
    <source>
        <dbReference type="SMART" id="SM00922"/>
    </source>
</evidence>
<feature type="binding site" evidence="6">
    <location>
        <position position="160"/>
    </location>
    <ligand>
        <name>substrate</name>
    </ligand>
</feature>
<dbReference type="STRING" id="407036.SAMN05216243_2038"/>
<feature type="binding site" evidence="7">
    <location>
        <position position="244"/>
    </location>
    <ligand>
        <name>Mg(2+)</name>
        <dbReference type="ChEBI" id="CHEBI:18420"/>
    </ligand>
</feature>
<dbReference type="GO" id="GO:0000287">
    <property type="term" value="F:magnesium ion binding"/>
    <property type="evidence" value="ECO:0007669"/>
    <property type="project" value="UniProtKB-ARBA"/>
</dbReference>
<feature type="domain" description="Mandelate racemase/muconate lactonizing enzyme C-terminal" evidence="9">
    <location>
        <begin position="141"/>
        <end position="240"/>
    </location>
</feature>
<feature type="binding site" evidence="6">
    <location>
        <position position="296"/>
    </location>
    <ligand>
        <name>substrate</name>
    </ligand>
</feature>
<dbReference type="GO" id="GO:0016855">
    <property type="term" value="F:racemase and epimerase activity, acting on amino acids and derivatives"/>
    <property type="evidence" value="ECO:0007669"/>
    <property type="project" value="UniProtKB-UniRule"/>
</dbReference>
<dbReference type="OrthoDB" id="9775391at2"/>
<name>A0A1G8ZL08_9BACI</name>
<feature type="active site" description="Proton acceptor; specific for (S)-substrate epimerization" evidence="5">
    <location>
        <position position="268"/>
    </location>
</feature>
<evidence type="ECO:0000256" key="3">
    <source>
        <dbReference type="ARBA" id="ARBA00022842"/>
    </source>
</evidence>
<reference evidence="10 11" key="1">
    <citation type="submission" date="2016-10" db="EMBL/GenBank/DDBJ databases">
        <authorList>
            <person name="de Groot N.N."/>
        </authorList>
    </citation>
    <scope>NUCLEOTIDE SEQUENCE [LARGE SCALE GENOMIC DNA]</scope>
    <source>
        <strain evidence="10 11">CGMCC 1.6502</strain>
    </source>
</reference>
<dbReference type="SUPFAM" id="SSF51604">
    <property type="entry name" value="Enolase C-terminal domain-like"/>
    <property type="match status" value="1"/>
</dbReference>
<dbReference type="Gene3D" id="3.30.390.10">
    <property type="entry name" value="Enolase-like, N-terminal domain"/>
    <property type="match status" value="1"/>
</dbReference>
<dbReference type="SMART" id="SM00922">
    <property type="entry name" value="MR_MLE"/>
    <property type="match status" value="1"/>
</dbReference>
<accession>A0A1G8ZL08</accession>
<feature type="binding site" evidence="7">
    <location>
        <position position="219"/>
    </location>
    <ligand>
        <name>Mg(2+)</name>
        <dbReference type="ChEBI" id="CHEBI:18420"/>
    </ligand>
</feature>
<dbReference type="PANTHER" id="PTHR48073">
    <property type="entry name" value="O-SUCCINYLBENZOATE SYNTHASE-RELATED"/>
    <property type="match status" value="1"/>
</dbReference>
<comment type="cofactor">
    <cofactor evidence="7 8">
        <name>Mg(2+)</name>
        <dbReference type="ChEBI" id="CHEBI:18420"/>
    </cofactor>
    <text evidence="7 8">Binds 1 Mg(2+) ion per subunit.</text>
</comment>
<dbReference type="FunFam" id="3.30.390.10:FF:000009">
    <property type="entry name" value="Hydrophobic dipeptide epimerase"/>
    <property type="match status" value="1"/>
</dbReference>
<protein>
    <recommendedName>
        <fullName evidence="8">Dipeptide epimerase</fullName>
        <ecNumber evidence="8">5.1.1.-</ecNumber>
    </recommendedName>
</protein>
<dbReference type="InterPro" id="IPR036849">
    <property type="entry name" value="Enolase-like_C_sf"/>
</dbReference>
<dbReference type="SFLD" id="SFLDF00010">
    <property type="entry name" value="dipeptide_epimerase"/>
    <property type="match status" value="1"/>
</dbReference>
<dbReference type="SFLD" id="SFLDF00009">
    <property type="entry name" value="o-succinylbenzoate_synthase"/>
    <property type="match status" value="1"/>
</dbReference>
<evidence type="ECO:0000313" key="11">
    <source>
        <dbReference type="Proteomes" id="UP000198694"/>
    </source>
</evidence>
<feature type="binding site" evidence="6">
    <location>
        <position position="298"/>
    </location>
    <ligand>
        <name>substrate</name>
    </ligand>
</feature>
<keyword evidence="2 7" id="KW-0479">Metal-binding</keyword>
<evidence type="ECO:0000256" key="5">
    <source>
        <dbReference type="PIRSR" id="PIRSR634603-1"/>
    </source>
</evidence>
<dbReference type="GO" id="GO:0006518">
    <property type="term" value="P:peptide metabolic process"/>
    <property type="evidence" value="ECO:0007669"/>
    <property type="project" value="UniProtKB-ARBA"/>
</dbReference>
<organism evidence="10 11">
    <name type="scientific">Sediminibacillus albus</name>
    <dbReference type="NCBI Taxonomy" id="407036"/>
    <lineage>
        <taxon>Bacteria</taxon>
        <taxon>Bacillati</taxon>
        <taxon>Bacillota</taxon>
        <taxon>Bacilli</taxon>
        <taxon>Bacillales</taxon>
        <taxon>Bacillaceae</taxon>
        <taxon>Sediminibacillus</taxon>
    </lineage>
</organism>
<dbReference type="SUPFAM" id="SSF54826">
    <property type="entry name" value="Enolase N-terminal domain-like"/>
    <property type="match status" value="1"/>
</dbReference>
<evidence type="ECO:0000256" key="1">
    <source>
        <dbReference type="ARBA" id="ARBA00008031"/>
    </source>
</evidence>
<dbReference type="PANTHER" id="PTHR48073:SF2">
    <property type="entry name" value="O-SUCCINYLBENZOATE SYNTHASE"/>
    <property type="match status" value="1"/>
</dbReference>
<feature type="binding site" evidence="6">
    <location>
        <position position="24"/>
    </location>
    <ligand>
        <name>substrate</name>
    </ligand>
</feature>
<evidence type="ECO:0000256" key="7">
    <source>
        <dbReference type="PIRSR" id="PIRSR634603-3"/>
    </source>
</evidence>
<dbReference type="Pfam" id="PF13378">
    <property type="entry name" value="MR_MLE_C"/>
    <property type="match status" value="1"/>
</dbReference>
<dbReference type="Proteomes" id="UP000198694">
    <property type="component" value="Unassembled WGS sequence"/>
</dbReference>
<dbReference type="SFLD" id="SFLDS00001">
    <property type="entry name" value="Enolase"/>
    <property type="match status" value="2"/>
</dbReference>
<dbReference type="EMBL" id="FNFL01000003">
    <property type="protein sequence ID" value="SDK14820.1"/>
    <property type="molecule type" value="Genomic_DNA"/>
</dbReference>
<feature type="binding site" evidence="6">
    <location>
        <position position="321"/>
    </location>
    <ligand>
        <name>substrate</name>
    </ligand>
</feature>
<evidence type="ECO:0000256" key="4">
    <source>
        <dbReference type="ARBA" id="ARBA00023235"/>
    </source>
</evidence>
<dbReference type="EC" id="5.1.1.-" evidence="8"/>
<evidence type="ECO:0000313" key="10">
    <source>
        <dbReference type="EMBL" id="SDK14820.1"/>
    </source>
</evidence>
<gene>
    <name evidence="10" type="ORF">SAMN05216243_2038</name>
</gene>
<comment type="similarity">
    <text evidence="1 8">Belongs to the mandelate racemase/muconate lactonizing enzyme family.</text>
</comment>
<feature type="binding site" evidence="6">
    <location>
        <position position="135"/>
    </location>
    <ligand>
        <name>substrate</name>
    </ligand>
</feature>
<dbReference type="SFLD" id="SFLDG00180">
    <property type="entry name" value="muconate_cycloisomerase"/>
    <property type="match status" value="2"/>
</dbReference>
<dbReference type="InterPro" id="IPR029017">
    <property type="entry name" value="Enolase-like_N"/>
</dbReference>
<dbReference type="Gene3D" id="3.20.20.120">
    <property type="entry name" value="Enolase-like C-terminal domain"/>
    <property type="match status" value="1"/>
</dbReference>
<feature type="active site" description="Proton acceptor; specific for (R)-substrate epimerization" evidence="5">
    <location>
        <position position="162"/>
    </location>
</feature>
<evidence type="ECO:0000256" key="8">
    <source>
        <dbReference type="RuleBase" id="RU366006"/>
    </source>
</evidence>
<dbReference type="InterPro" id="IPR029065">
    <property type="entry name" value="Enolase_C-like"/>
</dbReference>
<sequence>MRIQAIETSRVAVPLVKPFKTALRTVTVAESVYIKVVCDDGTIGWGEAPPTHVITGDSLAGIEHAVQHIIQPALQGKSLLAKAEVFHLLNKCLVGNTSAKAAVDMALYDCFAQLCRLPLYQLLGGYRSELETDFTVSVNTPDEMAEDAVAYTNQGFTCLKVKVGKDEIQTDVRRIRAIRESIGSSALIRLDANQGWGAKEAVRAIHQMEDAGLDIELIEQPVKAHDMEGLKYVTDRVDTPIMADESVFSPIDARRVLETRSADLINIKLMKTGGIDRALAIVKLAESYGVECMIGSMIETKLGITAAAHVAASQKNITRYDFDAPLMLAEDTLNGGITYQANIVHLPQGPGLGINQVNIASESEGAV</sequence>
<dbReference type="InterPro" id="IPR013342">
    <property type="entry name" value="Mandelate_racemase_C"/>
</dbReference>
<feature type="binding site" evidence="6">
    <location>
        <position position="323"/>
    </location>
    <ligand>
        <name>substrate</name>
    </ligand>
</feature>
<dbReference type="AlphaFoldDB" id="A0A1G8ZL08"/>
<keyword evidence="4 8" id="KW-0413">Isomerase</keyword>
<keyword evidence="11" id="KW-1185">Reference proteome</keyword>
<feature type="binding site" evidence="7">
    <location>
        <position position="191"/>
    </location>
    <ligand>
        <name>Mg(2+)</name>
        <dbReference type="ChEBI" id="CHEBI:18420"/>
    </ligand>
</feature>
<evidence type="ECO:0000256" key="2">
    <source>
        <dbReference type="ARBA" id="ARBA00022723"/>
    </source>
</evidence>